<dbReference type="InterPro" id="IPR005467">
    <property type="entry name" value="His_kinase_dom"/>
</dbReference>
<dbReference type="PANTHER" id="PTHR43047">
    <property type="entry name" value="TWO-COMPONENT HISTIDINE PROTEIN KINASE"/>
    <property type="match status" value="1"/>
</dbReference>
<dbReference type="AlphaFoldDB" id="V6M1N7"/>
<dbReference type="CDD" id="cd06225">
    <property type="entry name" value="HAMP"/>
    <property type="match status" value="1"/>
</dbReference>
<protein>
    <recommendedName>
        <fullName evidence="3">histidine kinase</fullName>
        <ecNumber evidence="3">2.7.13.3</ecNumber>
    </recommendedName>
</protein>
<feature type="domain" description="HAMP" evidence="14">
    <location>
        <begin position="171"/>
        <end position="223"/>
    </location>
</feature>
<dbReference type="InterPro" id="IPR003594">
    <property type="entry name" value="HATPase_dom"/>
</dbReference>
<dbReference type="OrthoDB" id="9813151at2"/>
<dbReference type="Gene3D" id="1.10.287.130">
    <property type="match status" value="1"/>
</dbReference>
<dbReference type="EMBL" id="AYJU01000017">
    <property type="protein sequence ID" value="EST52267.1"/>
    <property type="molecule type" value="Genomic_DNA"/>
</dbReference>
<dbReference type="HOGENOM" id="CLU_000445_89_6_9"/>
<dbReference type="PROSITE" id="PS50109">
    <property type="entry name" value="HIS_KIN"/>
    <property type="match status" value="1"/>
</dbReference>
<evidence type="ECO:0000256" key="11">
    <source>
        <dbReference type="ARBA" id="ARBA00023136"/>
    </source>
</evidence>
<evidence type="ECO:0000256" key="4">
    <source>
        <dbReference type="ARBA" id="ARBA00022475"/>
    </source>
</evidence>
<evidence type="ECO:0000256" key="8">
    <source>
        <dbReference type="ARBA" id="ARBA00022777"/>
    </source>
</evidence>
<dbReference type="GO" id="GO:0005524">
    <property type="term" value="F:ATP binding"/>
    <property type="evidence" value="ECO:0007669"/>
    <property type="project" value="UniProtKB-KW"/>
</dbReference>
<keyword evidence="12" id="KW-1133">Transmembrane helix</keyword>
<evidence type="ECO:0000313" key="15">
    <source>
        <dbReference type="EMBL" id="EST52267.1"/>
    </source>
</evidence>
<keyword evidence="6" id="KW-0808">Transferase</keyword>
<dbReference type="GO" id="GO:0000155">
    <property type="term" value="F:phosphorelay sensor kinase activity"/>
    <property type="evidence" value="ECO:0007669"/>
    <property type="project" value="InterPro"/>
</dbReference>
<dbReference type="Gene3D" id="3.30.565.10">
    <property type="entry name" value="Histidine kinase-like ATPase, C-terminal domain"/>
    <property type="match status" value="1"/>
</dbReference>
<evidence type="ECO:0000256" key="12">
    <source>
        <dbReference type="SAM" id="Phobius"/>
    </source>
</evidence>
<feature type="domain" description="Histidine kinase" evidence="13">
    <location>
        <begin position="231"/>
        <end position="450"/>
    </location>
</feature>
<evidence type="ECO:0000256" key="1">
    <source>
        <dbReference type="ARBA" id="ARBA00000085"/>
    </source>
</evidence>
<evidence type="ECO:0000259" key="13">
    <source>
        <dbReference type="PROSITE" id="PS50109"/>
    </source>
</evidence>
<keyword evidence="10" id="KW-0902">Two-component regulatory system</keyword>
<reference evidence="15 16" key="1">
    <citation type="journal article" date="2014" name="Genome Announc.">
        <title>Draft Genome Sequence of Brevibacillus panacihumi Strain W25, a Halotolerant Hydrocarbon-Degrading Bacterium.</title>
        <authorList>
            <person name="Wang X."/>
            <person name="Jin D."/>
            <person name="Zhou L."/>
            <person name="Wu L."/>
            <person name="An W."/>
            <person name="Chen Y."/>
            <person name="Zhao L."/>
        </authorList>
    </citation>
    <scope>NUCLEOTIDE SEQUENCE [LARGE SCALE GENOMIC DNA]</scope>
    <source>
        <strain evidence="15 16">W25</strain>
    </source>
</reference>
<dbReference type="SMART" id="SM00304">
    <property type="entry name" value="HAMP"/>
    <property type="match status" value="1"/>
</dbReference>
<dbReference type="Pfam" id="PF00512">
    <property type="entry name" value="HisKA"/>
    <property type="match status" value="1"/>
</dbReference>
<feature type="transmembrane region" description="Helical" evidence="12">
    <location>
        <begin position="148"/>
        <end position="169"/>
    </location>
</feature>
<dbReference type="PATRIC" id="fig|1408254.3.peg.2903"/>
<dbReference type="STRING" id="1408254.T458_14865"/>
<evidence type="ECO:0000256" key="3">
    <source>
        <dbReference type="ARBA" id="ARBA00012438"/>
    </source>
</evidence>
<dbReference type="RefSeq" id="WP_023556855.1">
    <property type="nucleotide sequence ID" value="NZ_KI629785.1"/>
</dbReference>
<dbReference type="InterPro" id="IPR004358">
    <property type="entry name" value="Sig_transdc_His_kin-like_C"/>
</dbReference>
<evidence type="ECO:0000256" key="7">
    <source>
        <dbReference type="ARBA" id="ARBA00022741"/>
    </source>
</evidence>
<evidence type="ECO:0000256" key="2">
    <source>
        <dbReference type="ARBA" id="ARBA00004651"/>
    </source>
</evidence>
<evidence type="ECO:0000313" key="16">
    <source>
        <dbReference type="Proteomes" id="UP000017973"/>
    </source>
</evidence>
<dbReference type="SUPFAM" id="SSF47384">
    <property type="entry name" value="Homodimeric domain of signal transducing histidine kinase"/>
    <property type="match status" value="1"/>
</dbReference>
<keyword evidence="8 15" id="KW-0418">Kinase</keyword>
<dbReference type="InterPro" id="IPR003660">
    <property type="entry name" value="HAMP_dom"/>
</dbReference>
<dbReference type="GO" id="GO:0009927">
    <property type="term" value="F:histidine phosphotransfer kinase activity"/>
    <property type="evidence" value="ECO:0007669"/>
    <property type="project" value="TreeGrafter"/>
</dbReference>
<dbReference type="SUPFAM" id="SSF158472">
    <property type="entry name" value="HAMP domain-like"/>
    <property type="match status" value="1"/>
</dbReference>
<feature type="transmembrane region" description="Helical" evidence="12">
    <location>
        <begin position="7"/>
        <end position="34"/>
    </location>
</feature>
<sequence>MSVRRKLFFTIASFIVGMGIVYGLMTQFVIAGILKGVLDDDRSPQINALSQMFLDYYVQHGESWSGVEQLDVKLPGVEQMEDVGYALLAKDTEGTLIKTGYVDVEQMLGLGIRKKLRWEGNTIAILVYYDAEVAKSAKLHYGIRGSGIFVLLVGMILFVILSLWVAFLLSKRLTAPLRALITGIDRLGQGELGVQVPVVTKDEYATVANAFNLMSTQLAQAEKVRKNLTADVAHELRTPLTIIRGKLDQLQQEGRLIEPERLLSLQDECIRLTKLVDDLHQLSLAEAKKLHLEKKWTSIPDLLERCIERVKLDAEHKFIRVTLLSAPNIPLVEVDPNRMMQVFLNLLVNAVRYTPVGGKVQVRVETGAGETDTGKLLIQVSDTGEGIDADQLPLLFNRFYRTDEARTRNKGGMGLGLAISQELVRLHEGSIEASSVRGKGTTFTVKLPIS</sequence>
<dbReference type="PROSITE" id="PS50885">
    <property type="entry name" value="HAMP"/>
    <property type="match status" value="1"/>
</dbReference>
<dbReference type="EC" id="2.7.13.3" evidence="3"/>
<dbReference type="SMART" id="SM00387">
    <property type="entry name" value="HATPase_c"/>
    <property type="match status" value="1"/>
</dbReference>
<dbReference type="GO" id="GO:0005886">
    <property type="term" value="C:plasma membrane"/>
    <property type="evidence" value="ECO:0007669"/>
    <property type="project" value="UniProtKB-SubCell"/>
</dbReference>
<keyword evidence="12" id="KW-0812">Transmembrane</keyword>
<keyword evidence="7" id="KW-0547">Nucleotide-binding</keyword>
<keyword evidence="9" id="KW-0067">ATP-binding</keyword>
<dbReference type="Gene3D" id="6.10.340.10">
    <property type="match status" value="1"/>
</dbReference>
<dbReference type="Pfam" id="PF00672">
    <property type="entry name" value="HAMP"/>
    <property type="match status" value="1"/>
</dbReference>
<evidence type="ECO:0000259" key="14">
    <source>
        <dbReference type="PROSITE" id="PS50885"/>
    </source>
</evidence>
<dbReference type="SUPFAM" id="SSF55874">
    <property type="entry name" value="ATPase domain of HSP90 chaperone/DNA topoisomerase II/histidine kinase"/>
    <property type="match status" value="1"/>
</dbReference>
<dbReference type="PRINTS" id="PR00344">
    <property type="entry name" value="BCTRLSENSOR"/>
</dbReference>
<evidence type="ECO:0000256" key="5">
    <source>
        <dbReference type="ARBA" id="ARBA00022553"/>
    </source>
</evidence>
<dbReference type="InterPro" id="IPR003661">
    <property type="entry name" value="HisK_dim/P_dom"/>
</dbReference>
<accession>V6M1N7</accession>
<dbReference type="SMART" id="SM00388">
    <property type="entry name" value="HisKA"/>
    <property type="match status" value="1"/>
</dbReference>
<comment type="catalytic activity">
    <reaction evidence="1">
        <text>ATP + protein L-histidine = ADP + protein N-phospho-L-histidine.</text>
        <dbReference type="EC" id="2.7.13.3"/>
    </reaction>
</comment>
<gene>
    <name evidence="15" type="ORF">T458_14865</name>
</gene>
<dbReference type="CDD" id="cd00082">
    <property type="entry name" value="HisKA"/>
    <property type="match status" value="1"/>
</dbReference>
<dbReference type="Proteomes" id="UP000017973">
    <property type="component" value="Unassembled WGS sequence"/>
</dbReference>
<dbReference type="FunFam" id="3.30.565.10:FF:000006">
    <property type="entry name" value="Sensor histidine kinase WalK"/>
    <property type="match status" value="1"/>
</dbReference>
<dbReference type="Pfam" id="PF02518">
    <property type="entry name" value="HATPase_c"/>
    <property type="match status" value="1"/>
</dbReference>
<evidence type="ECO:0000256" key="6">
    <source>
        <dbReference type="ARBA" id="ARBA00022679"/>
    </source>
</evidence>
<evidence type="ECO:0000256" key="9">
    <source>
        <dbReference type="ARBA" id="ARBA00022840"/>
    </source>
</evidence>
<comment type="subcellular location">
    <subcellularLocation>
        <location evidence="2">Cell membrane</location>
        <topology evidence="2">Multi-pass membrane protein</topology>
    </subcellularLocation>
</comment>
<keyword evidence="16" id="KW-1185">Reference proteome</keyword>
<keyword evidence="11 12" id="KW-0472">Membrane</keyword>
<dbReference type="eggNOG" id="COG5002">
    <property type="taxonomic scope" value="Bacteria"/>
</dbReference>
<proteinExistence type="predicted"/>
<dbReference type="PANTHER" id="PTHR43047:SF72">
    <property type="entry name" value="OSMOSENSING HISTIDINE PROTEIN KINASE SLN1"/>
    <property type="match status" value="1"/>
</dbReference>
<keyword evidence="5" id="KW-0597">Phosphoprotein</keyword>
<keyword evidence="4" id="KW-1003">Cell membrane</keyword>
<dbReference type="InterPro" id="IPR036097">
    <property type="entry name" value="HisK_dim/P_sf"/>
</dbReference>
<dbReference type="InterPro" id="IPR036890">
    <property type="entry name" value="HATPase_C_sf"/>
</dbReference>
<name>V6M1N7_9BACL</name>
<comment type="caution">
    <text evidence="15">The sequence shown here is derived from an EMBL/GenBank/DDBJ whole genome shotgun (WGS) entry which is preliminary data.</text>
</comment>
<evidence type="ECO:0000256" key="10">
    <source>
        <dbReference type="ARBA" id="ARBA00023012"/>
    </source>
</evidence>
<organism evidence="15 16">
    <name type="scientific">Brevibacillus panacihumi W25</name>
    <dbReference type="NCBI Taxonomy" id="1408254"/>
    <lineage>
        <taxon>Bacteria</taxon>
        <taxon>Bacillati</taxon>
        <taxon>Bacillota</taxon>
        <taxon>Bacilli</taxon>
        <taxon>Bacillales</taxon>
        <taxon>Paenibacillaceae</taxon>
        <taxon>Brevibacillus</taxon>
    </lineage>
</organism>